<comment type="caution">
    <text evidence="2">The sequence shown here is derived from an EMBL/GenBank/DDBJ whole genome shotgun (WGS) entry which is preliminary data.</text>
</comment>
<dbReference type="Gene3D" id="3.30.70.1820">
    <property type="entry name" value="L1 transposable element, RRM domain"/>
    <property type="match status" value="1"/>
</dbReference>
<dbReference type="AlphaFoldDB" id="A0AAE1U700"/>
<feature type="region of interest" description="Disordered" evidence="1">
    <location>
        <begin position="160"/>
        <end position="182"/>
    </location>
</feature>
<accession>A0AAE1U700</accession>
<feature type="compositionally biased region" description="Polar residues" evidence="1">
    <location>
        <begin position="165"/>
        <end position="182"/>
    </location>
</feature>
<reference evidence="2" key="1">
    <citation type="submission" date="2023-11" db="EMBL/GenBank/DDBJ databases">
        <title>Genome assemblies of two species of porcelain crab, Petrolisthes cinctipes and Petrolisthes manimaculis (Anomura: Porcellanidae).</title>
        <authorList>
            <person name="Angst P."/>
        </authorList>
    </citation>
    <scope>NUCLEOTIDE SEQUENCE</scope>
    <source>
        <strain evidence="2">PB745_02</strain>
        <tissue evidence="2">Gill</tissue>
    </source>
</reference>
<protein>
    <submittedName>
        <fullName evidence="2">Uncharacterized protein</fullName>
    </submittedName>
</protein>
<proteinExistence type="predicted"/>
<gene>
    <name evidence="2" type="ORF">Pmani_018129</name>
</gene>
<keyword evidence="3" id="KW-1185">Reference proteome</keyword>
<evidence type="ECO:0000313" key="2">
    <source>
        <dbReference type="EMBL" id="KAK4310311.1"/>
    </source>
</evidence>
<evidence type="ECO:0000313" key="3">
    <source>
        <dbReference type="Proteomes" id="UP001292094"/>
    </source>
</evidence>
<sequence length="182" mass="19335">MERAHRVGPRPPPSGDARPRTVVVRFTNFNQRQLTLRSSARLKNTNIYINEDLCESSVQIRKEQLPALRRAKAEGKIAYFNHTKLVVRDRGAASDSSVVGVRDRGEARVVADGGGTGSAGAATSPAATAAGAAAVVVGKAVGSTDNCAVSAASIVVSTRPKDTHNTANQRKTRQRQGQVYTK</sequence>
<name>A0AAE1U700_9EUCA</name>
<dbReference type="EMBL" id="JAWZYT010001649">
    <property type="protein sequence ID" value="KAK4310311.1"/>
    <property type="molecule type" value="Genomic_DNA"/>
</dbReference>
<evidence type="ECO:0000256" key="1">
    <source>
        <dbReference type="SAM" id="MobiDB-lite"/>
    </source>
</evidence>
<organism evidence="2 3">
    <name type="scientific">Petrolisthes manimaculis</name>
    <dbReference type="NCBI Taxonomy" id="1843537"/>
    <lineage>
        <taxon>Eukaryota</taxon>
        <taxon>Metazoa</taxon>
        <taxon>Ecdysozoa</taxon>
        <taxon>Arthropoda</taxon>
        <taxon>Crustacea</taxon>
        <taxon>Multicrustacea</taxon>
        <taxon>Malacostraca</taxon>
        <taxon>Eumalacostraca</taxon>
        <taxon>Eucarida</taxon>
        <taxon>Decapoda</taxon>
        <taxon>Pleocyemata</taxon>
        <taxon>Anomura</taxon>
        <taxon>Galatheoidea</taxon>
        <taxon>Porcellanidae</taxon>
        <taxon>Petrolisthes</taxon>
    </lineage>
</organism>
<dbReference type="Proteomes" id="UP001292094">
    <property type="component" value="Unassembled WGS sequence"/>
</dbReference>